<protein>
    <submittedName>
        <fullName evidence="1">Uncharacterized protein</fullName>
    </submittedName>
</protein>
<dbReference type="Proteomes" id="UP000001075">
    <property type="component" value="Unassembled WGS sequence"/>
</dbReference>
<dbReference type="InParanoid" id="G3H2C8"/>
<reference evidence="2" key="1">
    <citation type="journal article" date="2011" name="Nat. Biotechnol.">
        <title>The genomic sequence of the Chinese hamster ovary (CHO)-K1 cell line.</title>
        <authorList>
            <person name="Xu X."/>
            <person name="Nagarajan H."/>
            <person name="Lewis N.E."/>
            <person name="Pan S."/>
            <person name="Cai Z."/>
            <person name="Liu X."/>
            <person name="Chen W."/>
            <person name="Xie M."/>
            <person name="Wang W."/>
            <person name="Hammond S."/>
            <person name="Andersen M.R."/>
            <person name="Neff N."/>
            <person name="Passarelli B."/>
            <person name="Koh W."/>
            <person name="Fan H.C."/>
            <person name="Wang J."/>
            <person name="Gui Y."/>
            <person name="Lee K.H."/>
            <person name="Betenbaugh M.J."/>
            <person name="Quake S.R."/>
            <person name="Famili I."/>
            <person name="Palsson B.O."/>
            <person name="Wang J."/>
        </authorList>
    </citation>
    <scope>NUCLEOTIDE SEQUENCE [LARGE SCALE GENOMIC DNA]</scope>
    <source>
        <strain evidence="2">CHO K1 cell line</strain>
    </source>
</reference>
<dbReference type="AlphaFoldDB" id="G3H2C8"/>
<sequence length="86" mass="9405">MTVRGNCSSPWYLNPGFCMSATSPSSGTKNIKPLDQPSGLTRKLPFVSKDEGAWQIHDCQLGLKNVLDYICTCTKCIAATYNAVLF</sequence>
<evidence type="ECO:0000313" key="1">
    <source>
        <dbReference type="EMBL" id="EGW03023.1"/>
    </source>
</evidence>
<proteinExistence type="predicted"/>
<evidence type="ECO:0000313" key="2">
    <source>
        <dbReference type="Proteomes" id="UP000001075"/>
    </source>
</evidence>
<dbReference type="EMBL" id="JH000114">
    <property type="protein sequence ID" value="EGW03023.1"/>
    <property type="molecule type" value="Genomic_DNA"/>
</dbReference>
<accession>G3H2C8</accession>
<name>G3H2C8_CRIGR</name>
<gene>
    <name evidence="1" type="ORF">I79_004337</name>
</gene>
<organism evidence="1 2">
    <name type="scientific">Cricetulus griseus</name>
    <name type="common">Chinese hamster</name>
    <name type="synonym">Cricetulus barabensis griseus</name>
    <dbReference type="NCBI Taxonomy" id="10029"/>
    <lineage>
        <taxon>Eukaryota</taxon>
        <taxon>Metazoa</taxon>
        <taxon>Chordata</taxon>
        <taxon>Craniata</taxon>
        <taxon>Vertebrata</taxon>
        <taxon>Euteleostomi</taxon>
        <taxon>Mammalia</taxon>
        <taxon>Eutheria</taxon>
        <taxon>Euarchontoglires</taxon>
        <taxon>Glires</taxon>
        <taxon>Rodentia</taxon>
        <taxon>Myomorpha</taxon>
        <taxon>Muroidea</taxon>
        <taxon>Cricetidae</taxon>
        <taxon>Cricetinae</taxon>
        <taxon>Cricetulus</taxon>
    </lineage>
</organism>